<name>A0A1X6XJM9_9MICO</name>
<keyword evidence="1" id="KW-0547">Nucleotide-binding</keyword>
<sequence>MLSDDDTGEDIVVPEPDWFRRDEEFRTILPRQADRTKLAKGGITDVDSLLRHFPRRWVDPGQFTDIRALGTLEEGTDVVLHVTVADVASRRMKNRRGTISTVSVTDSAGGFVDVVFFNQPWIGRVLTAETRILVSARIKYYRGRVQLSSPTLLTGDGRIADDERTGDTSMLSPSRPVPVYPTVGKVTSTRMHTLITTALDTVSDEWFVDTIPAPLRRERKLVGLREGYDAMHRPTTMDEVKRASSRWAYEEALALQTVLLQRRREHEALSASALAGKEHGVLAAFDEALPFALTLSQKHAGIDIGGELTGNVPMNRLLQGDVGSGKTLVAVRGMLQAIDSGAQAALLAPTEVLAAQHYRSITAALGEFAAESALLRQENGVVVALLTGSLSTAERRRILIDLAIGDIDLVVGTHALLSKTTIFANLGMVVVDEQHRFGVEQREALRQKAGGRTPHTLVMTATPIPRTAAMTVFGDLDVSTLNHMPSGRREITTHLVPLAQHPHWADRVVEVIAEHTARSQQAFVVLPRIETSSPDEATGAPQPGVEDYAEHLRGASALEGARIEVLHGQMPSQDKDDRMKAFAAGDIDVLVSTTVIEVGIDVPNARVMVIVDADRFGVAQLHQLRGRVGRAGDSSLCFLLSYASEESEAYERLQTVASTLDGFELAEYDIRSRREGDVLGRAQWGGTSSLRHLSVLRDEAIIKDAREDAAWLLEADPALDENRALARLIAQIFSTADEDLIEAG</sequence>
<dbReference type="EMBL" id="FWFF01000017">
    <property type="protein sequence ID" value="SLM99502.1"/>
    <property type="molecule type" value="Genomic_DNA"/>
</dbReference>
<evidence type="ECO:0000256" key="6">
    <source>
        <dbReference type="ARBA" id="ARBA00023125"/>
    </source>
</evidence>
<evidence type="ECO:0000313" key="12">
    <source>
        <dbReference type="Proteomes" id="UP000196581"/>
    </source>
</evidence>
<keyword evidence="7" id="KW-0234">DNA repair</keyword>
<dbReference type="Proteomes" id="UP000196581">
    <property type="component" value="Unassembled WGS sequence"/>
</dbReference>
<dbReference type="InterPro" id="IPR001650">
    <property type="entry name" value="Helicase_C-like"/>
</dbReference>
<dbReference type="InterPro" id="IPR047112">
    <property type="entry name" value="RecG/Mfd"/>
</dbReference>
<feature type="domain" description="Helicase C-terminal" evidence="10">
    <location>
        <begin position="504"/>
        <end position="671"/>
    </location>
</feature>
<evidence type="ECO:0000256" key="1">
    <source>
        <dbReference type="ARBA" id="ARBA00022741"/>
    </source>
</evidence>
<dbReference type="PROSITE" id="PS51194">
    <property type="entry name" value="HELICASE_CTER"/>
    <property type="match status" value="1"/>
</dbReference>
<dbReference type="Pfam" id="PF00271">
    <property type="entry name" value="Helicase_C"/>
    <property type="match status" value="1"/>
</dbReference>
<evidence type="ECO:0000256" key="5">
    <source>
        <dbReference type="ARBA" id="ARBA00022840"/>
    </source>
</evidence>
<dbReference type="AlphaFoldDB" id="A0A1X6XJM9"/>
<keyword evidence="6" id="KW-0238">DNA-binding</keyword>
<dbReference type="SUPFAM" id="SSF50249">
    <property type="entry name" value="Nucleic acid-binding proteins"/>
    <property type="match status" value="1"/>
</dbReference>
<keyword evidence="4 11" id="KW-0347">Helicase</keyword>
<keyword evidence="3 11" id="KW-0378">Hydrolase</keyword>
<evidence type="ECO:0000313" key="11">
    <source>
        <dbReference type="EMBL" id="SLM99502.1"/>
    </source>
</evidence>
<dbReference type="Gene3D" id="2.40.50.140">
    <property type="entry name" value="Nucleic acid-binding proteins"/>
    <property type="match status" value="1"/>
</dbReference>
<dbReference type="SUPFAM" id="SSF52540">
    <property type="entry name" value="P-loop containing nucleoside triphosphate hydrolases"/>
    <property type="match status" value="1"/>
</dbReference>
<dbReference type="GO" id="GO:0006281">
    <property type="term" value="P:DNA repair"/>
    <property type="evidence" value="ECO:0007669"/>
    <property type="project" value="UniProtKB-KW"/>
</dbReference>
<dbReference type="CDD" id="cd17992">
    <property type="entry name" value="DEXHc_RecG"/>
    <property type="match status" value="1"/>
</dbReference>
<dbReference type="PANTHER" id="PTHR47964:SF1">
    <property type="entry name" value="ATP-DEPENDENT DNA HELICASE HOMOLOG RECG, CHLOROPLASTIC"/>
    <property type="match status" value="1"/>
</dbReference>
<dbReference type="PROSITE" id="PS51192">
    <property type="entry name" value="HELICASE_ATP_BIND_1"/>
    <property type="match status" value="1"/>
</dbReference>
<reference evidence="12" key="1">
    <citation type="submission" date="2017-02" db="EMBL/GenBank/DDBJ databases">
        <authorList>
            <person name="Dridi B."/>
        </authorList>
    </citation>
    <scope>NUCLEOTIDE SEQUENCE [LARGE SCALE GENOMIC DNA]</scope>
    <source>
        <strain evidence="12">B Co 03.10</strain>
    </source>
</reference>
<keyword evidence="5" id="KW-0067">ATP-binding</keyword>
<accession>A0A1X6XJM9</accession>
<dbReference type="InterPro" id="IPR014001">
    <property type="entry name" value="Helicase_ATP-bd"/>
</dbReference>
<dbReference type="InterPro" id="IPR027417">
    <property type="entry name" value="P-loop_NTPase"/>
</dbReference>
<evidence type="ECO:0000256" key="2">
    <source>
        <dbReference type="ARBA" id="ARBA00022763"/>
    </source>
</evidence>
<feature type="domain" description="Helicase ATP-binding" evidence="9">
    <location>
        <begin position="307"/>
        <end position="481"/>
    </location>
</feature>
<dbReference type="EC" id="3.6.1.-" evidence="11"/>
<dbReference type="Pfam" id="PF00270">
    <property type="entry name" value="DEAD"/>
    <property type="match status" value="1"/>
</dbReference>
<feature type="region of interest" description="Disordered" evidence="8">
    <location>
        <begin position="156"/>
        <end position="176"/>
    </location>
</feature>
<evidence type="ECO:0000259" key="9">
    <source>
        <dbReference type="PROSITE" id="PS51192"/>
    </source>
</evidence>
<dbReference type="InterPro" id="IPR011545">
    <property type="entry name" value="DEAD/DEAH_box_helicase_dom"/>
</dbReference>
<dbReference type="CDD" id="cd04488">
    <property type="entry name" value="RecG_wedge_OBF"/>
    <property type="match status" value="1"/>
</dbReference>
<dbReference type="SMART" id="SM00487">
    <property type="entry name" value="DEXDc"/>
    <property type="match status" value="1"/>
</dbReference>
<evidence type="ECO:0000256" key="8">
    <source>
        <dbReference type="SAM" id="MobiDB-lite"/>
    </source>
</evidence>
<evidence type="ECO:0000256" key="3">
    <source>
        <dbReference type="ARBA" id="ARBA00022801"/>
    </source>
</evidence>
<gene>
    <name evidence="11" type="ORF">FM105_11210</name>
</gene>
<protein>
    <submittedName>
        <fullName evidence="11">ATP-dependent DNA helicase RecG</fullName>
        <ecNumber evidence="11">3.6.1.-</ecNumber>
    </submittedName>
</protein>
<dbReference type="Gene3D" id="3.40.50.300">
    <property type="entry name" value="P-loop containing nucleotide triphosphate hydrolases"/>
    <property type="match status" value="2"/>
</dbReference>
<dbReference type="PANTHER" id="PTHR47964">
    <property type="entry name" value="ATP-DEPENDENT DNA HELICASE HOMOLOG RECG, CHLOROPLASTIC"/>
    <property type="match status" value="1"/>
</dbReference>
<dbReference type="GO" id="GO:0005524">
    <property type="term" value="F:ATP binding"/>
    <property type="evidence" value="ECO:0007669"/>
    <property type="project" value="UniProtKB-KW"/>
</dbReference>
<evidence type="ECO:0000259" key="10">
    <source>
        <dbReference type="PROSITE" id="PS51194"/>
    </source>
</evidence>
<proteinExistence type="predicted"/>
<evidence type="ECO:0000256" key="7">
    <source>
        <dbReference type="ARBA" id="ARBA00023204"/>
    </source>
</evidence>
<dbReference type="GO" id="GO:0003677">
    <property type="term" value="F:DNA binding"/>
    <property type="evidence" value="ECO:0007669"/>
    <property type="project" value="UniProtKB-KW"/>
</dbReference>
<dbReference type="InterPro" id="IPR012340">
    <property type="entry name" value="NA-bd_OB-fold"/>
</dbReference>
<dbReference type="GO" id="GO:0016787">
    <property type="term" value="F:hydrolase activity"/>
    <property type="evidence" value="ECO:0007669"/>
    <property type="project" value="UniProtKB-KW"/>
</dbReference>
<dbReference type="SMART" id="SM00490">
    <property type="entry name" value="HELICc"/>
    <property type="match status" value="1"/>
</dbReference>
<keyword evidence="12" id="KW-1185">Reference proteome</keyword>
<evidence type="ECO:0000256" key="4">
    <source>
        <dbReference type="ARBA" id="ARBA00022806"/>
    </source>
</evidence>
<keyword evidence="2" id="KW-0227">DNA damage</keyword>
<organism evidence="11 12">
    <name type="scientific">Brevibacterium yomogidense</name>
    <dbReference type="NCBI Taxonomy" id="946573"/>
    <lineage>
        <taxon>Bacteria</taxon>
        <taxon>Bacillati</taxon>
        <taxon>Actinomycetota</taxon>
        <taxon>Actinomycetes</taxon>
        <taxon>Micrococcales</taxon>
        <taxon>Brevibacteriaceae</taxon>
        <taxon>Brevibacterium</taxon>
    </lineage>
</organism>
<dbReference type="GO" id="GO:0003678">
    <property type="term" value="F:DNA helicase activity"/>
    <property type="evidence" value="ECO:0007669"/>
    <property type="project" value="TreeGrafter"/>
</dbReference>